<dbReference type="PANTHER" id="PTHR39425:SF1">
    <property type="entry name" value="CYTOCHROME C7-LIKE DOMAIN-CONTAINING PROTEIN"/>
    <property type="match status" value="1"/>
</dbReference>
<dbReference type="InterPro" id="IPR002322">
    <property type="entry name" value="Cyt_c_III"/>
</dbReference>
<evidence type="ECO:0000313" key="4">
    <source>
        <dbReference type="EMBL" id="MFD1871555.1"/>
    </source>
</evidence>
<dbReference type="Pfam" id="PF14522">
    <property type="entry name" value="Cytochrome_C7"/>
    <property type="match status" value="1"/>
</dbReference>
<keyword evidence="2" id="KW-1133">Transmembrane helix</keyword>
<dbReference type="PRINTS" id="PR00609">
    <property type="entry name" value="CYTOCHROMEC3"/>
</dbReference>
<dbReference type="InterPro" id="IPR036280">
    <property type="entry name" value="Multihaem_cyt_sf"/>
</dbReference>
<dbReference type="PANTHER" id="PTHR39425">
    <property type="entry name" value="LIPOPROTEIN CYTOCHROME C"/>
    <property type="match status" value="1"/>
</dbReference>
<feature type="domain" description="Cytochrome c7-like" evidence="3">
    <location>
        <begin position="153"/>
        <end position="198"/>
    </location>
</feature>
<proteinExistence type="predicted"/>
<feature type="transmembrane region" description="Helical" evidence="2">
    <location>
        <begin position="115"/>
        <end position="134"/>
    </location>
</feature>
<sequence length="314" mass="34000">MPSFALSDQEITSIMAWVTSQEGAGTAAAATGGVTAGNKDAVDGKDAADGGGAGAGKYADVLLIVLVVVLIVLVVTLVIIANLMKDVLRGRKDLDGRDVEILEQRYDWANLYKSTALRGIVGTVVALALLYAGVQSVMAVGLTQGYQPTQPIAFSHKLHAGENNINCAYCHTSVYKAKSANIPSANICMNCHSQIKTESPEIKKIYRAIERKQPVQWVRIHNLPDLAYFNHSQHTQVGGIQCQTCHGPIQNMEVVYQYSALTMGWCINCHRETPLNTKGNAYYDNLVKLHDKSNNAVPFTVSSNGGTECSKCHY</sequence>
<dbReference type="SUPFAM" id="SSF48695">
    <property type="entry name" value="Multiheme cytochromes"/>
    <property type="match status" value="1"/>
</dbReference>
<evidence type="ECO:0000256" key="1">
    <source>
        <dbReference type="ARBA" id="ARBA00022723"/>
    </source>
</evidence>
<keyword evidence="5" id="KW-1185">Reference proteome</keyword>
<dbReference type="InterPro" id="IPR029467">
    <property type="entry name" value="Cyt_c7-like"/>
</dbReference>
<reference evidence="5" key="1">
    <citation type="journal article" date="2019" name="Int. J. Syst. Evol. Microbiol.">
        <title>The Global Catalogue of Microorganisms (GCM) 10K type strain sequencing project: providing services to taxonomists for standard genome sequencing and annotation.</title>
        <authorList>
            <consortium name="The Broad Institute Genomics Platform"/>
            <consortium name="The Broad Institute Genome Sequencing Center for Infectious Disease"/>
            <person name="Wu L."/>
            <person name="Ma J."/>
        </authorList>
    </citation>
    <scope>NUCLEOTIDE SEQUENCE [LARGE SCALE GENOMIC DNA]</scope>
    <source>
        <strain evidence="5">CGMCC 1.15795</strain>
    </source>
</reference>
<keyword evidence="2" id="KW-0812">Transmembrane</keyword>
<dbReference type="EMBL" id="JBHUFD010000001">
    <property type="protein sequence ID" value="MFD1871555.1"/>
    <property type="molecule type" value="Genomic_DNA"/>
</dbReference>
<keyword evidence="1" id="KW-0479">Metal-binding</keyword>
<gene>
    <name evidence="4" type="ORF">ACFSDX_03910</name>
</gene>
<feature type="transmembrane region" description="Helical" evidence="2">
    <location>
        <begin position="61"/>
        <end position="84"/>
    </location>
</feature>
<accession>A0ABW4QR80</accession>
<evidence type="ECO:0000259" key="3">
    <source>
        <dbReference type="Pfam" id="PF14522"/>
    </source>
</evidence>
<name>A0ABW4QR80_9BACT</name>
<dbReference type="RefSeq" id="WP_382312319.1">
    <property type="nucleotide sequence ID" value="NZ_JBHUFD010000001.1"/>
</dbReference>
<protein>
    <submittedName>
        <fullName evidence="4">Cytochrome c3 family protein</fullName>
    </submittedName>
</protein>
<dbReference type="Gene3D" id="3.90.10.10">
    <property type="entry name" value="Cytochrome C3"/>
    <property type="match status" value="2"/>
</dbReference>
<evidence type="ECO:0000256" key="2">
    <source>
        <dbReference type="SAM" id="Phobius"/>
    </source>
</evidence>
<dbReference type="CDD" id="cd08168">
    <property type="entry name" value="Cytochrom_C3"/>
    <property type="match status" value="1"/>
</dbReference>
<evidence type="ECO:0000313" key="5">
    <source>
        <dbReference type="Proteomes" id="UP001597197"/>
    </source>
</evidence>
<keyword evidence="2" id="KW-0472">Membrane</keyword>
<dbReference type="Proteomes" id="UP001597197">
    <property type="component" value="Unassembled WGS sequence"/>
</dbReference>
<comment type="caution">
    <text evidence="4">The sequence shown here is derived from an EMBL/GenBank/DDBJ whole genome shotgun (WGS) entry which is preliminary data.</text>
</comment>
<organism evidence="4 5">
    <name type="scientific">Hymenobacter bucti</name>
    <dbReference type="NCBI Taxonomy" id="1844114"/>
    <lineage>
        <taxon>Bacteria</taxon>
        <taxon>Pseudomonadati</taxon>
        <taxon>Bacteroidota</taxon>
        <taxon>Cytophagia</taxon>
        <taxon>Cytophagales</taxon>
        <taxon>Hymenobacteraceae</taxon>
        <taxon>Hymenobacter</taxon>
    </lineage>
</organism>